<comment type="caution">
    <text evidence="1">The sequence shown here is derived from an EMBL/GenBank/DDBJ whole genome shotgun (WGS) entry which is preliminary data.</text>
</comment>
<evidence type="ECO:0000313" key="2">
    <source>
        <dbReference type="Proteomes" id="UP001500227"/>
    </source>
</evidence>
<organism evidence="1 2">
    <name type="scientific">Paenalcaligenes hermetiae</name>
    <dbReference type="NCBI Taxonomy" id="1157987"/>
    <lineage>
        <taxon>Bacteria</taxon>
        <taxon>Pseudomonadati</taxon>
        <taxon>Pseudomonadota</taxon>
        <taxon>Betaproteobacteria</taxon>
        <taxon>Burkholderiales</taxon>
        <taxon>Alcaligenaceae</taxon>
        <taxon>Paenalcaligenes</taxon>
    </lineage>
</organism>
<evidence type="ECO:0000313" key="1">
    <source>
        <dbReference type="EMBL" id="GAA5092235.1"/>
    </source>
</evidence>
<sequence length="261" mass="29760">MCIAYLALATDPQWPLFIAANRDEFHQRPTRAAAPWPDYPHVIGGLDLQAGGTWFAVSTQGRFALLTNFRDMFPATGLEKSRGELPKQFLIQTLSAQDYIQQVAEQGHLYQGFNLIVGQWHAQKAEFECYYYSNRNDTQPQALAPGHYVLSNHLLNTPWPKSQRLCERLQHYLSAQTPAAISEVYAILRDEQKAEDHLLPQTGLSLERERLLSSPFIISPDYGTRSSTVWQVSQSGHSFFHECSYNPQGKETERHSWPLLL</sequence>
<keyword evidence="2" id="KW-1185">Reference proteome</keyword>
<dbReference type="EMBL" id="BAABKD010000011">
    <property type="protein sequence ID" value="GAA5092235.1"/>
    <property type="molecule type" value="Genomic_DNA"/>
</dbReference>
<dbReference type="Pfam" id="PF05742">
    <property type="entry name" value="TANGO2"/>
    <property type="match status" value="1"/>
</dbReference>
<dbReference type="Proteomes" id="UP001500227">
    <property type="component" value="Unassembled WGS sequence"/>
</dbReference>
<reference evidence="2" key="1">
    <citation type="journal article" date="2019" name="Int. J. Syst. Evol. Microbiol.">
        <title>The Global Catalogue of Microorganisms (GCM) 10K type strain sequencing project: providing services to taxonomists for standard genome sequencing and annotation.</title>
        <authorList>
            <consortium name="The Broad Institute Genomics Platform"/>
            <consortium name="The Broad Institute Genome Sequencing Center for Infectious Disease"/>
            <person name="Wu L."/>
            <person name="Ma J."/>
        </authorList>
    </citation>
    <scope>NUCLEOTIDE SEQUENCE [LARGE SCALE GENOMIC DNA]</scope>
    <source>
        <strain evidence="2">JCM 18423</strain>
    </source>
</reference>
<gene>
    <name evidence="1" type="ORF">GCM10023337_19240</name>
</gene>
<dbReference type="PANTHER" id="PTHR17985:SF8">
    <property type="entry name" value="TRANSPORT AND GOLGI ORGANIZATION PROTEIN 2 HOMOLOG"/>
    <property type="match status" value="1"/>
</dbReference>
<name>A0ABP9MCX5_9BURK</name>
<accession>A0ABP9MCX5</accession>
<dbReference type="RefSeq" id="WP_300648018.1">
    <property type="nucleotide sequence ID" value="NZ_BAABKD010000011.1"/>
</dbReference>
<proteinExistence type="predicted"/>
<protein>
    <submittedName>
        <fullName evidence="1">NRDE family protein</fullName>
    </submittedName>
</protein>
<dbReference type="PANTHER" id="PTHR17985">
    <property type="entry name" value="SER/THR-RICH PROTEIN T10 IN DGCR REGION"/>
    <property type="match status" value="1"/>
</dbReference>
<dbReference type="InterPro" id="IPR008551">
    <property type="entry name" value="TANGO2"/>
</dbReference>